<accession>A0ACB5UMB4</accession>
<evidence type="ECO:0000313" key="1">
    <source>
        <dbReference type="EMBL" id="GMQ63621.1"/>
    </source>
</evidence>
<dbReference type="Proteomes" id="UP001374599">
    <property type="component" value="Unassembled WGS sequence"/>
</dbReference>
<comment type="caution">
    <text evidence="1">The sequence shown here is derived from an EMBL/GenBank/DDBJ whole genome shotgun (WGS) entry which is preliminary data.</text>
</comment>
<dbReference type="EMBL" id="BTPU01000049">
    <property type="protein sequence ID" value="GMQ63621.1"/>
    <property type="molecule type" value="Genomic_DNA"/>
</dbReference>
<name>A0ACB5UMB4_9FIRM</name>
<reference evidence="1" key="1">
    <citation type="submission" date="2023-09" db="EMBL/GenBank/DDBJ databases">
        <title>Vallitalea sediminicola and Vallitalea maricola sp. nov., anaerobic bacteria isolated from marine sediment.</title>
        <authorList>
            <person name="Hirano S."/>
            <person name="Maeda A."/>
            <person name="Terahara T."/>
            <person name="Mori K."/>
            <person name="Hamada M."/>
            <person name="Matsumoto R."/>
            <person name="Kobayashi T."/>
        </authorList>
    </citation>
    <scope>NUCLEOTIDE SEQUENCE</scope>
    <source>
        <strain evidence="1">AN17-2</strain>
    </source>
</reference>
<proteinExistence type="predicted"/>
<organism evidence="1 2">
    <name type="scientific">Vallitalea maricola</name>
    <dbReference type="NCBI Taxonomy" id="3074433"/>
    <lineage>
        <taxon>Bacteria</taxon>
        <taxon>Bacillati</taxon>
        <taxon>Bacillota</taxon>
        <taxon>Clostridia</taxon>
        <taxon>Lachnospirales</taxon>
        <taxon>Vallitaleaceae</taxon>
        <taxon>Vallitalea</taxon>
    </lineage>
</organism>
<evidence type="ECO:0000313" key="2">
    <source>
        <dbReference type="Proteomes" id="UP001374599"/>
    </source>
</evidence>
<sequence>MQKTKFVKLMQQEMVVALGCTDPVSISYVSAIANKYAGGKELKRITVSLSLAVLKNATSVIIPGTTKCGIAMAAALGVVCGDPEKQLQVLENLESKDVDNAEKIINAGMINVKQTDNNAILYVEVEVETDSGTAKAIVKDDYNNLVYVEKNGEIIIDKMKSVEQDNEEHIENKYDLNDIWEFIKTADVETDLVHVKKTIELNSEIARVGLENEVGLQVGKTLMENMEKGIKEKNMANMAICYASAGADARMSGSPTSVMSNSGSGNQGITATMSVVAAAKYLGVNKETQIRAVALSNLVSIYIKRYVGRVSVICGATTAAMGASAGMVYLLGGNKQQVEYTIKNMLGNITGMLCDGAKTGCALKVATALQAAEQSAYLAMKDIAIQPTDGVIGKSLEKSLENLEKISKDIYMIVNQSITDIMFEKEMSI</sequence>
<gene>
    <name evidence="1" type="ORF">AN2V17_28550</name>
</gene>
<protein>
    <submittedName>
        <fullName evidence="1">L-serine ammonia-lyase, iron-sulfur-dependent, subunit alpha</fullName>
    </submittedName>
</protein>
<keyword evidence="2" id="KW-1185">Reference proteome</keyword>